<reference evidence="7" key="1">
    <citation type="submission" date="2019-02" db="EMBL/GenBank/DDBJ databases">
        <authorList>
            <person name="Gruber-Vodicka R. H."/>
            <person name="Seah K. B. B."/>
        </authorList>
    </citation>
    <scope>NUCLEOTIDE SEQUENCE</scope>
    <source>
        <strain evidence="8">BECK_BY2</strain>
        <strain evidence="7">BECK_BY3</strain>
    </source>
</reference>
<evidence type="ECO:0000313" key="8">
    <source>
        <dbReference type="EMBL" id="VFK65660.1"/>
    </source>
</evidence>
<dbReference type="Gene3D" id="3.40.30.10">
    <property type="entry name" value="Glutaredoxin"/>
    <property type="match status" value="1"/>
</dbReference>
<protein>
    <submittedName>
        <fullName evidence="7">Protein SCO1/2</fullName>
    </submittedName>
</protein>
<feature type="binding site" evidence="3">
    <location>
        <position position="91"/>
    </location>
    <ligand>
        <name>Cu cation</name>
        <dbReference type="ChEBI" id="CHEBI:23378"/>
    </ligand>
</feature>
<dbReference type="InterPro" id="IPR003782">
    <property type="entry name" value="SCO1/SenC"/>
</dbReference>
<keyword evidence="2 3" id="KW-0186">Copper</keyword>
<evidence type="ECO:0000256" key="2">
    <source>
        <dbReference type="ARBA" id="ARBA00023008"/>
    </source>
</evidence>
<feature type="transmembrane region" description="Helical" evidence="5">
    <location>
        <begin position="16"/>
        <end position="35"/>
    </location>
</feature>
<dbReference type="AlphaFoldDB" id="A0A450ZSI1"/>
<sequence>MNMNENEQVGYPSSNLSLVMIGAALIVIVSMLLWFSISQQERSVNLDAVTTVLGEPRPVPSFTLMDHHGNSFTQADLQGQWTFLYFGYTACPDVCPTTLGVLAGTHKILQERSVAMHPKFVFVSVDPGRDTQEQLAHYVPYFNPNFLGATGTEDEILALARSLGVVYRRSYEGDSEKNYLIDHSASVLLVDPKGRVVAVMSPPHDARSIAENFRKIAGDKGALPAQ</sequence>
<evidence type="ECO:0000259" key="6">
    <source>
        <dbReference type="PROSITE" id="PS51352"/>
    </source>
</evidence>
<name>A0A450ZSI1_9GAMM</name>
<feature type="binding site" evidence="3">
    <location>
        <position position="183"/>
    </location>
    <ligand>
        <name>Cu cation</name>
        <dbReference type="ChEBI" id="CHEBI:23378"/>
    </ligand>
</feature>
<dbReference type="PROSITE" id="PS51352">
    <property type="entry name" value="THIOREDOXIN_2"/>
    <property type="match status" value="1"/>
</dbReference>
<keyword evidence="5" id="KW-0812">Transmembrane</keyword>
<keyword evidence="5" id="KW-0472">Membrane</keyword>
<dbReference type="PANTHER" id="PTHR12151:SF25">
    <property type="entry name" value="LINALOOL DEHYDRATASE_ISOMERASE DOMAIN-CONTAINING PROTEIN"/>
    <property type="match status" value="1"/>
</dbReference>
<dbReference type="InterPro" id="IPR013766">
    <property type="entry name" value="Thioredoxin_domain"/>
</dbReference>
<evidence type="ECO:0000256" key="5">
    <source>
        <dbReference type="SAM" id="Phobius"/>
    </source>
</evidence>
<dbReference type="PANTHER" id="PTHR12151">
    <property type="entry name" value="ELECTRON TRANSPORT PROTIN SCO1/SENC FAMILY MEMBER"/>
    <property type="match status" value="1"/>
</dbReference>
<evidence type="ECO:0000256" key="1">
    <source>
        <dbReference type="ARBA" id="ARBA00010996"/>
    </source>
</evidence>
<dbReference type="CDD" id="cd02968">
    <property type="entry name" value="SCO"/>
    <property type="match status" value="1"/>
</dbReference>
<dbReference type="EMBL" id="CAADFY010000094">
    <property type="protein sequence ID" value="VFK56727.1"/>
    <property type="molecule type" value="Genomic_DNA"/>
</dbReference>
<gene>
    <name evidence="8" type="ORF">BECKTUN1418E_GA0071001_11116</name>
    <name evidence="7" type="ORF">BECKTUN1418F_GA0071002_109412</name>
</gene>
<evidence type="ECO:0000313" key="7">
    <source>
        <dbReference type="EMBL" id="VFK56727.1"/>
    </source>
</evidence>
<dbReference type="GO" id="GO:0046872">
    <property type="term" value="F:metal ion binding"/>
    <property type="evidence" value="ECO:0007669"/>
    <property type="project" value="UniProtKB-KW"/>
</dbReference>
<dbReference type="InterPro" id="IPR036249">
    <property type="entry name" value="Thioredoxin-like_sf"/>
</dbReference>
<comment type="similarity">
    <text evidence="1">Belongs to the SCO1/2 family.</text>
</comment>
<dbReference type="FunFam" id="3.40.30.10:FF:000013">
    <property type="entry name" value="Blast:Protein SCO1 homolog, mitochondrial"/>
    <property type="match status" value="1"/>
</dbReference>
<feature type="binding site" evidence="3">
    <location>
        <position position="95"/>
    </location>
    <ligand>
        <name>Cu cation</name>
        <dbReference type="ChEBI" id="CHEBI:23378"/>
    </ligand>
</feature>
<dbReference type="EMBL" id="CAADFV010000111">
    <property type="protein sequence ID" value="VFK65660.1"/>
    <property type="molecule type" value="Genomic_DNA"/>
</dbReference>
<organism evidence="7">
    <name type="scientific">Candidatus Kentrum sp. TUN</name>
    <dbReference type="NCBI Taxonomy" id="2126343"/>
    <lineage>
        <taxon>Bacteria</taxon>
        <taxon>Pseudomonadati</taxon>
        <taxon>Pseudomonadota</taxon>
        <taxon>Gammaproteobacteria</taxon>
        <taxon>Candidatus Kentrum</taxon>
    </lineage>
</organism>
<keyword evidence="5" id="KW-1133">Transmembrane helix</keyword>
<accession>A0A450ZSI1</accession>
<dbReference type="SUPFAM" id="SSF52833">
    <property type="entry name" value="Thioredoxin-like"/>
    <property type="match status" value="1"/>
</dbReference>
<evidence type="ECO:0000256" key="4">
    <source>
        <dbReference type="PIRSR" id="PIRSR603782-2"/>
    </source>
</evidence>
<evidence type="ECO:0000256" key="3">
    <source>
        <dbReference type="PIRSR" id="PIRSR603782-1"/>
    </source>
</evidence>
<keyword evidence="4" id="KW-1015">Disulfide bond</keyword>
<proteinExistence type="inferred from homology"/>
<feature type="domain" description="Thioredoxin" evidence="6">
    <location>
        <begin position="53"/>
        <end position="222"/>
    </location>
</feature>
<dbReference type="Pfam" id="PF02630">
    <property type="entry name" value="SCO1-SenC"/>
    <property type="match status" value="1"/>
</dbReference>
<feature type="disulfide bond" description="Redox-active" evidence="4">
    <location>
        <begin position="91"/>
        <end position="95"/>
    </location>
</feature>
<keyword evidence="3" id="KW-0479">Metal-binding</keyword>